<feature type="transmembrane region" description="Helical" evidence="1">
    <location>
        <begin position="12"/>
        <end position="32"/>
    </location>
</feature>
<evidence type="ECO:0000256" key="1">
    <source>
        <dbReference type="SAM" id="Phobius"/>
    </source>
</evidence>
<evidence type="ECO:0000313" key="4">
    <source>
        <dbReference type="Proteomes" id="UP000054166"/>
    </source>
</evidence>
<dbReference type="InterPro" id="IPR056121">
    <property type="entry name" value="DUF7704"/>
</dbReference>
<organism evidence="3 4">
    <name type="scientific">Piloderma croceum (strain F 1598)</name>
    <dbReference type="NCBI Taxonomy" id="765440"/>
    <lineage>
        <taxon>Eukaryota</taxon>
        <taxon>Fungi</taxon>
        <taxon>Dikarya</taxon>
        <taxon>Basidiomycota</taxon>
        <taxon>Agaricomycotina</taxon>
        <taxon>Agaricomycetes</taxon>
        <taxon>Agaricomycetidae</taxon>
        <taxon>Atheliales</taxon>
        <taxon>Atheliaceae</taxon>
        <taxon>Piloderma</taxon>
    </lineage>
</organism>
<keyword evidence="1" id="KW-1133">Transmembrane helix</keyword>
<dbReference type="PANTHER" id="PTHR37019:SF2">
    <property type="entry name" value="EXPERA DOMAIN-CONTAINING PROTEIN"/>
    <property type="match status" value="1"/>
</dbReference>
<sequence>MPSQSAIPGFYYAVFAFYEPGLCLMGGLGAFLDPKSTHDQQAPWPSDIPPEGPLPRATLVTLVQLAHVCGLLGVLNVFILGAARKHLDLYPALQEKIVGALLTPLVVGDVMHLYVTLWALGEEKWDVGRYPPMLWTTLIVGLSLLVPRVAWHLGIGRYVHKRDGIADKK</sequence>
<feature type="transmembrane region" description="Helical" evidence="1">
    <location>
        <begin position="101"/>
        <end position="121"/>
    </location>
</feature>
<dbReference type="EMBL" id="KN832972">
    <property type="protein sequence ID" value="KIM90865.1"/>
    <property type="molecule type" value="Genomic_DNA"/>
</dbReference>
<reference evidence="4" key="2">
    <citation type="submission" date="2015-01" db="EMBL/GenBank/DDBJ databases">
        <title>Evolutionary Origins and Diversification of the Mycorrhizal Mutualists.</title>
        <authorList>
            <consortium name="DOE Joint Genome Institute"/>
            <consortium name="Mycorrhizal Genomics Consortium"/>
            <person name="Kohler A."/>
            <person name="Kuo A."/>
            <person name="Nagy L.G."/>
            <person name="Floudas D."/>
            <person name="Copeland A."/>
            <person name="Barry K.W."/>
            <person name="Cichocki N."/>
            <person name="Veneault-Fourrey C."/>
            <person name="LaButti K."/>
            <person name="Lindquist E.A."/>
            <person name="Lipzen A."/>
            <person name="Lundell T."/>
            <person name="Morin E."/>
            <person name="Murat C."/>
            <person name="Riley R."/>
            <person name="Ohm R."/>
            <person name="Sun H."/>
            <person name="Tunlid A."/>
            <person name="Henrissat B."/>
            <person name="Grigoriev I.V."/>
            <person name="Hibbett D.S."/>
            <person name="Martin F."/>
        </authorList>
    </citation>
    <scope>NUCLEOTIDE SEQUENCE [LARGE SCALE GENOMIC DNA]</scope>
    <source>
        <strain evidence="4">F 1598</strain>
    </source>
</reference>
<dbReference type="PANTHER" id="PTHR37019">
    <property type="entry name" value="CHROMOSOME 1, WHOLE GENOME SHOTGUN SEQUENCE"/>
    <property type="match status" value="1"/>
</dbReference>
<dbReference type="OrthoDB" id="2937326at2759"/>
<dbReference type="AlphaFoldDB" id="A0A0C3G3J7"/>
<keyword evidence="4" id="KW-1185">Reference proteome</keyword>
<proteinExistence type="predicted"/>
<dbReference type="Proteomes" id="UP000054166">
    <property type="component" value="Unassembled WGS sequence"/>
</dbReference>
<feature type="domain" description="DUF7704" evidence="2">
    <location>
        <begin position="5"/>
        <end position="155"/>
    </location>
</feature>
<dbReference type="Pfam" id="PF24803">
    <property type="entry name" value="DUF7704"/>
    <property type="match status" value="1"/>
</dbReference>
<dbReference type="InParanoid" id="A0A0C3G3J7"/>
<dbReference type="STRING" id="765440.A0A0C3G3J7"/>
<reference evidence="3 4" key="1">
    <citation type="submission" date="2014-04" db="EMBL/GenBank/DDBJ databases">
        <authorList>
            <consortium name="DOE Joint Genome Institute"/>
            <person name="Kuo A."/>
            <person name="Tarkka M."/>
            <person name="Buscot F."/>
            <person name="Kohler A."/>
            <person name="Nagy L.G."/>
            <person name="Floudas D."/>
            <person name="Copeland A."/>
            <person name="Barry K.W."/>
            <person name="Cichocki N."/>
            <person name="Veneault-Fourrey C."/>
            <person name="LaButti K."/>
            <person name="Lindquist E.A."/>
            <person name="Lipzen A."/>
            <person name="Lundell T."/>
            <person name="Morin E."/>
            <person name="Murat C."/>
            <person name="Sun H."/>
            <person name="Tunlid A."/>
            <person name="Henrissat B."/>
            <person name="Grigoriev I.V."/>
            <person name="Hibbett D.S."/>
            <person name="Martin F."/>
            <person name="Nordberg H.P."/>
            <person name="Cantor M.N."/>
            <person name="Hua S.X."/>
        </authorList>
    </citation>
    <scope>NUCLEOTIDE SEQUENCE [LARGE SCALE GENOMIC DNA]</scope>
    <source>
        <strain evidence="3 4">F 1598</strain>
    </source>
</reference>
<keyword evidence="1" id="KW-0812">Transmembrane</keyword>
<evidence type="ECO:0000313" key="3">
    <source>
        <dbReference type="EMBL" id="KIM90865.1"/>
    </source>
</evidence>
<dbReference type="HOGENOM" id="CLU_107228_0_0_1"/>
<protein>
    <recommendedName>
        <fullName evidence="2">DUF7704 domain-containing protein</fullName>
    </recommendedName>
</protein>
<gene>
    <name evidence="3" type="ORF">PILCRDRAFT_811355</name>
</gene>
<feature type="transmembrane region" description="Helical" evidence="1">
    <location>
        <begin position="59"/>
        <end position="80"/>
    </location>
</feature>
<evidence type="ECO:0000259" key="2">
    <source>
        <dbReference type="Pfam" id="PF24803"/>
    </source>
</evidence>
<accession>A0A0C3G3J7</accession>
<feature type="transmembrane region" description="Helical" evidence="1">
    <location>
        <begin position="133"/>
        <end position="151"/>
    </location>
</feature>
<name>A0A0C3G3J7_PILCF</name>
<keyword evidence="1" id="KW-0472">Membrane</keyword>